<reference evidence="1 2" key="1">
    <citation type="submission" date="2011-06" db="EMBL/GenBank/DDBJ databases">
        <title>Genomic sequence of Methylobacter tundripaludum SV96.</title>
        <authorList>
            <consortium name="US DOE Joint Genome Institute"/>
            <person name="Lucas S."/>
            <person name="Han J."/>
            <person name="Lapidus A."/>
            <person name="Cheng J.-F."/>
            <person name="Goodwin L."/>
            <person name="Pitluck S."/>
            <person name="Held B."/>
            <person name="Detter J.C."/>
            <person name="Han C."/>
            <person name="Tapia R."/>
            <person name="Land M."/>
            <person name="Hauser L."/>
            <person name="Kyrpides N."/>
            <person name="Ivanova N."/>
            <person name="Ovchinnikova G."/>
            <person name="Pagani I."/>
            <person name="Klotz M.G."/>
            <person name="Dispirito A.A."/>
            <person name="Murrell J.C."/>
            <person name="Dunfield P."/>
            <person name="Kalyuzhnaya M.G."/>
            <person name="Svenning M."/>
            <person name="Trotsenko Y.A."/>
            <person name="Stein L.Y."/>
            <person name="Woyke T."/>
        </authorList>
    </citation>
    <scope>NUCLEOTIDE SEQUENCE [LARGE SCALE GENOMIC DNA]</scope>
    <source>
        <strain evidence="2">ATCC BAA-1195 / DSM 17260 / SV96</strain>
    </source>
</reference>
<dbReference type="Pfam" id="PF05768">
    <property type="entry name" value="Glrx-like"/>
    <property type="match status" value="1"/>
</dbReference>
<sequence>MRLMLFGTSGCHLCEQAEIIVNACVPDGVETVDIAEQEQWQELYALRIPVLYDPETKQELGWPFDQVEVEDFIDRVACM</sequence>
<organism evidence="1 2">
    <name type="scientific">Methylobacter tundripaludum (strain ATCC BAA-1195 / DSM 17260 / SV96)</name>
    <dbReference type="NCBI Taxonomy" id="697282"/>
    <lineage>
        <taxon>Bacteria</taxon>
        <taxon>Pseudomonadati</taxon>
        <taxon>Pseudomonadota</taxon>
        <taxon>Gammaproteobacteria</taxon>
        <taxon>Methylococcales</taxon>
        <taxon>Methylococcaceae</taxon>
        <taxon>Methylobacter</taxon>
    </lineage>
</organism>
<dbReference type="HOGENOM" id="CLU_125054_4_2_6"/>
<gene>
    <name evidence="1" type="ORF">Mettu_1404</name>
</gene>
<dbReference type="OrthoDB" id="8537427at2"/>
<dbReference type="SUPFAM" id="SSF52833">
    <property type="entry name" value="Thioredoxin-like"/>
    <property type="match status" value="1"/>
</dbReference>
<dbReference type="Gene3D" id="3.40.30.10">
    <property type="entry name" value="Glutaredoxin"/>
    <property type="match status" value="1"/>
</dbReference>
<accession>G3ITR8</accession>
<dbReference type="RefSeq" id="WP_006890560.1">
    <property type="nucleotide sequence ID" value="NZ_JH109152.1"/>
</dbReference>
<dbReference type="EMBL" id="JH109152">
    <property type="protein sequence ID" value="EGW22589.1"/>
    <property type="molecule type" value="Genomic_DNA"/>
</dbReference>
<dbReference type="Proteomes" id="UP000004664">
    <property type="component" value="Unassembled WGS sequence"/>
</dbReference>
<dbReference type="STRING" id="697282.Mettu_1404"/>
<evidence type="ECO:0000313" key="1">
    <source>
        <dbReference type="EMBL" id="EGW22589.1"/>
    </source>
</evidence>
<dbReference type="eggNOG" id="COG0695">
    <property type="taxonomic scope" value="Bacteria"/>
</dbReference>
<evidence type="ECO:0000313" key="2">
    <source>
        <dbReference type="Proteomes" id="UP000004664"/>
    </source>
</evidence>
<dbReference type="InterPro" id="IPR008554">
    <property type="entry name" value="Glutaredoxin-like"/>
</dbReference>
<proteinExistence type="predicted"/>
<protein>
    <submittedName>
        <fullName evidence="1">Glutaredoxin 2</fullName>
    </submittedName>
</protein>
<keyword evidence="2" id="KW-1185">Reference proteome</keyword>
<dbReference type="InterPro" id="IPR036249">
    <property type="entry name" value="Thioredoxin-like_sf"/>
</dbReference>
<dbReference type="AlphaFoldDB" id="G3ITR8"/>
<name>G3ITR8_METTV</name>